<gene>
    <name evidence="3" type="ORF">GPM918_LOCUS3408</name>
    <name evidence="2" type="ORF">OVA965_LOCUS266</name>
    <name evidence="5" type="ORF">SRO942_LOCUS3408</name>
    <name evidence="4" type="ORF">TMI583_LOCUS266</name>
</gene>
<dbReference type="Proteomes" id="UP000682733">
    <property type="component" value="Unassembled WGS sequence"/>
</dbReference>
<proteinExistence type="predicted"/>
<dbReference type="InterPro" id="IPR052270">
    <property type="entry name" value="CACF_protein"/>
</dbReference>
<protein>
    <submittedName>
        <fullName evidence="3">Uncharacterized protein</fullName>
    </submittedName>
</protein>
<dbReference type="EMBL" id="CAJOBA010000029">
    <property type="protein sequence ID" value="CAF3496422.1"/>
    <property type="molecule type" value="Genomic_DNA"/>
</dbReference>
<evidence type="ECO:0000256" key="1">
    <source>
        <dbReference type="SAM" id="MobiDB-lite"/>
    </source>
</evidence>
<feature type="compositionally biased region" description="Polar residues" evidence="1">
    <location>
        <begin position="1198"/>
        <end position="1225"/>
    </location>
</feature>
<dbReference type="Proteomes" id="UP000681722">
    <property type="component" value="Unassembled WGS sequence"/>
</dbReference>
<evidence type="ECO:0000313" key="5">
    <source>
        <dbReference type="EMBL" id="CAF3583825.1"/>
    </source>
</evidence>
<sequence>MIEPQSQSVRGVLSITPRKKSVRFAITSPRLPYHLTTKTHLHPQQLAIENGHNTKDEDKDHLLIPKTNASYSLPLRNNTTNIDHITSDTHFQNLLSDKQIEYVPTTRGLQIRGEKKPFTITTVTNGIGQSKNVILDDLNKFMKTKVDDLRRNMVTVTSTFNEASKQLNSLKKERQIVVKKSRIPISNARQHQRLPSPIKDVNKIPKSINDLREQVLARKFSHLWQKKIFGTLLKPMKQYYNEYLMRKYFNIWKDEWWETRKEWRLMIRAEYHYNLHLLTLFYRTWKQNTSIESIDAEKYLRAKHFADQRLVQHCLRLWINYTSERRVKNQQNQIALQCINRRRTLYFYNLWHTQTSRKLKDSQQYLFANRHYRQQLQRVCFHAWLTYADYRKRKNTHKNRVYKYYQHHLVEKYYSNWRQCYVRHLTVNQNQQRLNELQRKILLRWALNNWKTHLLGLAEEKETLKMAEQYYQRRLVHESFKQLRYYVEKRRMKSRLNWLAMKQRARSLERVYYNEWKYRLERREDLLRLGDFRKAEAFYSMKITIRYWFLWRRYITYCKKEQSRMKAAINYHNSKLIRRYFIILRSNINAERYEQLLETKAINHYRNRRLKLYYNHWSQTTQTHQWFRLNWRLAIIHQEKTMRSNYFRTWLYRAQVKLIENQHEVVAERYYFKYLIRSAWVKWRAIIEEVHNEQRLERIAIQFYYHTIERQVLDSWKLYIIHCRYMKQKYVQANQFYLEHKGREIYDYWKQITFIRKQRMLIVNEKFQRCQRENIRYIFRLWKMNVDDEHFEREQINLAIDHYNRLLKRKILLAWNREIINQIVKDTDNETKLHEYLYQQNLRRMYQVYTHWKQLRDEHLRERLFSNRAQTHNVKKILARYFQQWKEQHNSDMRLKLLERQALWFDRMRLTGRYYYQWKYLYNNERLMEQKKQNALLFWSIQLQKRFFVQWLLYVNERKRKKDRYVQATRIRYEELIRDSLRKFLIYTDHTRQRRQANFIHKQVFLYHDRNALAWKYYSKWKNYVKDAVKRKHITYSLNISHINKHHTTTTAKTALALVRFDNSPPKIVNRPRPRKPPFLSESFHTVETITTATTTAHSPIKIISKNQDNFQSPLRQVLSSSTNINDQQHVSLPHSVHSPFVTFKQPKSSENNNTITSARLLDFDPHQRHSSLSDVLLLPPSAFELNHLHNDDEPISSRPTAPTRKTLQQQQLHRPYSVQPTTNSKYEFTSYTHRKKTPDITTSFKTNEKKNLLQIKERLELYLQNKEKLKRLKVQLANVQSASDQNNTHNLEQEVRQLSSLVAYEKSQLSNVLQNVDNHMTSNQHI</sequence>
<dbReference type="EMBL" id="CAJNOK010000029">
    <property type="protein sequence ID" value="CAF0723917.1"/>
    <property type="molecule type" value="Genomic_DNA"/>
</dbReference>
<evidence type="ECO:0000313" key="6">
    <source>
        <dbReference type="Proteomes" id="UP000663829"/>
    </source>
</evidence>
<organism evidence="3 6">
    <name type="scientific">Didymodactylos carnosus</name>
    <dbReference type="NCBI Taxonomy" id="1234261"/>
    <lineage>
        <taxon>Eukaryota</taxon>
        <taxon>Metazoa</taxon>
        <taxon>Spiralia</taxon>
        <taxon>Gnathifera</taxon>
        <taxon>Rotifera</taxon>
        <taxon>Eurotatoria</taxon>
        <taxon>Bdelloidea</taxon>
        <taxon>Philodinida</taxon>
        <taxon>Philodinidae</taxon>
        <taxon>Didymodactylos</taxon>
    </lineage>
</organism>
<dbReference type="PANTHER" id="PTHR22028:SF4">
    <property type="entry name" value="PROTEIN SFI1 HOMOLOG"/>
    <property type="match status" value="1"/>
</dbReference>
<dbReference type="Proteomes" id="UP000663829">
    <property type="component" value="Unassembled WGS sequence"/>
</dbReference>
<reference evidence="3" key="1">
    <citation type="submission" date="2021-02" db="EMBL/GenBank/DDBJ databases">
        <authorList>
            <person name="Nowell W R."/>
        </authorList>
    </citation>
    <scope>NUCLEOTIDE SEQUENCE</scope>
</reference>
<dbReference type="PANTHER" id="PTHR22028">
    <property type="entry name" value="SFI1 SPINDLE BODY DOMAIN-CONTAINING PROTEIN-RELATED"/>
    <property type="match status" value="1"/>
</dbReference>
<dbReference type="EMBL" id="CAJOBC010000420">
    <property type="protein sequence ID" value="CAF3583825.1"/>
    <property type="molecule type" value="Genomic_DNA"/>
</dbReference>
<dbReference type="Proteomes" id="UP000677228">
    <property type="component" value="Unassembled WGS sequence"/>
</dbReference>
<dbReference type="OrthoDB" id="195843at2759"/>
<name>A0A813SNP5_9BILA</name>
<accession>A0A813SNP5</accession>
<evidence type="ECO:0000313" key="3">
    <source>
        <dbReference type="EMBL" id="CAF0798952.1"/>
    </source>
</evidence>
<dbReference type="EMBL" id="CAJNOQ010000420">
    <property type="protein sequence ID" value="CAF0798952.1"/>
    <property type="molecule type" value="Genomic_DNA"/>
</dbReference>
<feature type="region of interest" description="Disordered" evidence="1">
    <location>
        <begin position="1189"/>
        <end position="1225"/>
    </location>
</feature>
<comment type="caution">
    <text evidence="3">The sequence shown here is derived from an EMBL/GenBank/DDBJ whole genome shotgun (WGS) entry which is preliminary data.</text>
</comment>
<keyword evidence="6" id="KW-1185">Reference proteome</keyword>
<dbReference type="GO" id="GO:0019902">
    <property type="term" value="F:phosphatase binding"/>
    <property type="evidence" value="ECO:0007669"/>
    <property type="project" value="TreeGrafter"/>
</dbReference>
<evidence type="ECO:0000313" key="2">
    <source>
        <dbReference type="EMBL" id="CAF0723917.1"/>
    </source>
</evidence>
<evidence type="ECO:0000313" key="4">
    <source>
        <dbReference type="EMBL" id="CAF3496422.1"/>
    </source>
</evidence>